<keyword evidence="3" id="KW-1185">Reference proteome</keyword>
<evidence type="ECO:0000259" key="2">
    <source>
        <dbReference type="Pfam" id="PF13193"/>
    </source>
</evidence>
<dbReference type="GeneID" id="100377026"/>
<proteinExistence type="predicted"/>
<evidence type="ECO:0000259" key="1">
    <source>
        <dbReference type="Pfam" id="PF00501"/>
    </source>
</evidence>
<evidence type="ECO:0000313" key="3">
    <source>
        <dbReference type="Proteomes" id="UP000694865"/>
    </source>
</evidence>
<dbReference type="SUPFAM" id="SSF56801">
    <property type="entry name" value="Acetyl-CoA synthetase-like"/>
    <property type="match status" value="1"/>
</dbReference>
<dbReference type="InterPro" id="IPR000873">
    <property type="entry name" value="AMP-dep_synth/lig_dom"/>
</dbReference>
<dbReference type="PROSITE" id="PS00455">
    <property type="entry name" value="AMP_BINDING"/>
    <property type="match status" value="1"/>
</dbReference>
<dbReference type="Gene3D" id="3.40.50.12780">
    <property type="entry name" value="N-terminal domain of ligase-like"/>
    <property type="match status" value="1"/>
</dbReference>
<accession>A0ABM0MAQ7</accession>
<dbReference type="PANTHER" id="PTHR24096">
    <property type="entry name" value="LONG-CHAIN-FATTY-ACID--COA LIGASE"/>
    <property type="match status" value="1"/>
</dbReference>
<dbReference type="Gene3D" id="3.30.300.30">
    <property type="match status" value="1"/>
</dbReference>
<feature type="domain" description="AMP-dependent synthetase/ligase" evidence="1">
    <location>
        <begin position="13"/>
        <end position="374"/>
    </location>
</feature>
<sequence>MTIPQYVMKDFGKYGNRTAMVDSGTGRTYTFTQLQELVHQCATGLTIDGFQQGDVCAIQLPNSPEFFITLQAVLSIGGIVSTVNPLYTEDELLNQLKDSSAKSIVTSQASAEGARSAAIKTKIKHVYIIGGADGCKPFSSLLDNDGSSFPKSIDINPKADVALLSYSSGTTGLPKGVMVSHFAFIANLIQMSTPGLVYHTEEDSVLAVLPFFHIYGNLITLNLTLSQGAKCVAMSTFDAEQSLKCIQEHKITSWPIVPPIALFLAKHPVVDCYDVSSLNNILIGAAPLSEDLADAVIKRINRKLIVRQGYGLTENIVTHICYGNDPTKWTLGSSGILIPNTEAKITNTENGSTLGPGETGEICLRGPQQMLGYLGNEKATRDTIDKDKWVHTGDIGYIDEQEQLHVVDRMKELIKYKAYQVAPAELEALLISHPGIKDAGVIGVPHEEAGEVPKAFVVRSNTNILEKEVFDFIEGKCAPYKKLRGGIQFVDEIPKSQSGKILRRILKEAKL</sequence>
<dbReference type="Proteomes" id="UP000694865">
    <property type="component" value="Unplaced"/>
</dbReference>
<dbReference type="InterPro" id="IPR025110">
    <property type="entry name" value="AMP-bd_C"/>
</dbReference>
<organism evidence="3 4">
    <name type="scientific">Saccoglossus kowalevskii</name>
    <name type="common">Acorn worm</name>
    <dbReference type="NCBI Taxonomy" id="10224"/>
    <lineage>
        <taxon>Eukaryota</taxon>
        <taxon>Metazoa</taxon>
        <taxon>Hemichordata</taxon>
        <taxon>Enteropneusta</taxon>
        <taxon>Harrimaniidae</taxon>
        <taxon>Saccoglossus</taxon>
    </lineage>
</organism>
<dbReference type="InterPro" id="IPR045851">
    <property type="entry name" value="AMP-bd_C_sf"/>
</dbReference>
<dbReference type="Pfam" id="PF13193">
    <property type="entry name" value="AMP-binding_C"/>
    <property type="match status" value="1"/>
</dbReference>
<reference evidence="4" key="1">
    <citation type="submission" date="2025-08" db="UniProtKB">
        <authorList>
            <consortium name="RefSeq"/>
        </authorList>
    </citation>
    <scope>IDENTIFICATION</scope>
    <source>
        <tissue evidence="4">Testes</tissue>
    </source>
</reference>
<dbReference type="PANTHER" id="PTHR24096:SF422">
    <property type="entry name" value="BCDNA.GH02901"/>
    <property type="match status" value="1"/>
</dbReference>
<dbReference type="RefSeq" id="XP_006817098.1">
    <property type="nucleotide sequence ID" value="XM_006817035.1"/>
</dbReference>
<gene>
    <name evidence="4" type="primary">LOC100377026</name>
</gene>
<name>A0ABM0MAQ7_SACKO</name>
<dbReference type="Pfam" id="PF00501">
    <property type="entry name" value="AMP-binding"/>
    <property type="match status" value="1"/>
</dbReference>
<feature type="domain" description="AMP-binding enzyme C-terminal" evidence="2">
    <location>
        <begin position="425"/>
        <end position="500"/>
    </location>
</feature>
<protein>
    <submittedName>
        <fullName evidence="4">4-coumarate--CoA ligase 1-like</fullName>
    </submittedName>
</protein>
<dbReference type="InterPro" id="IPR042099">
    <property type="entry name" value="ANL_N_sf"/>
</dbReference>
<dbReference type="InterPro" id="IPR020845">
    <property type="entry name" value="AMP-binding_CS"/>
</dbReference>
<evidence type="ECO:0000313" key="4">
    <source>
        <dbReference type="RefSeq" id="XP_006817098.1"/>
    </source>
</evidence>